<evidence type="ECO:0000313" key="2">
    <source>
        <dbReference type="Proteomes" id="UP000070376"/>
    </source>
</evidence>
<gene>
    <name evidence="1" type="ORF">HMPREF3213_01491</name>
</gene>
<name>A0A133KU47_HEYCO</name>
<comment type="caution">
    <text evidence="1">The sequence shown here is derived from an EMBL/GenBank/DDBJ whole genome shotgun (WGS) entry which is preliminary data.</text>
</comment>
<accession>A0A133KU47</accession>
<dbReference type="AlphaFoldDB" id="A0A133KU47"/>
<proteinExistence type="predicted"/>
<protein>
    <submittedName>
        <fullName evidence="1">Uncharacterized protein</fullName>
    </submittedName>
</protein>
<reference evidence="2" key="1">
    <citation type="submission" date="2016-01" db="EMBL/GenBank/DDBJ databases">
        <authorList>
            <person name="Mitreva M."/>
            <person name="Pepin K.H."/>
            <person name="Mihindukulasuriya K.A."/>
            <person name="Fulton R."/>
            <person name="Fronick C."/>
            <person name="O'Laughlin M."/>
            <person name="Miner T."/>
            <person name="Herter B."/>
            <person name="Rosa B.A."/>
            <person name="Cordes M."/>
            <person name="Tomlinson C."/>
            <person name="Wollam A."/>
            <person name="Palsikar V.B."/>
            <person name="Mardis E.R."/>
            <person name="Wilson R.K."/>
        </authorList>
    </citation>
    <scope>NUCLEOTIDE SEQUENCE [LARGE SCALE GENOMIC DNA]</scope>
    <source>
        <strain evidence="2">GED7749B</strain>
    </source>
</reference>
<dbReference type="Proteomes" id="UP000070376">
    <property type="component" value="Unassembled WGS sequence"/>
</dbReference>
<organism evidence="1 2">
    <name type="scientific">Heyndrickxia coagulans</name>
    <name type="common">Weizmannia coagulans</name>
    <dbReference type="NCBI Taxonomy" id="1398"/>
    <lineage>
        <taxon>Bacteria</taxon>
        <taxon>Bacillati</taxon>
        <taxon>Bacillota</taxon>
        <taxon>Bacilli</taxon>
        <taxon>Bacillales</taxon>
        <taxon>Bacillaceae</taxon>
        <taxon>Heyndrickxia</taxon>
    </lineage>
</organism>
<sequence length="45" mass="5076">MCKSCIAEWTKFAVRPLLSFIPLMKDVSACSSPPFVFHPGYEGHF</sequence>
<evidence type="ECO:0000313" key="1">
    <source>
        <dbReference type="EMBL" id="KWZ83006.1"/>
    </source>
</evidence>
<dbReference type="EMBL" id="LRPN01000047">
    <property type="protein sequence ID" value="KWZ83006.1"/>
    <property type="molecule type" value="Genomic_DNA"/>
</dbReference>